<evidence type="ECO:0000256" key="4">
    <source>
        <dbReference type="ARBA" id="ARBA00023136"/>
    </source>
</evidence>
<keyword evidence="7" id="KW-1185">Reference proteome</keyword>
<comment type="caution">
    <text evidence="6">The sequence shown here is derived from an EMBL/GenBank/DDBJ whole genome shotgun (WGS) entry which is preliminary data.</text>
</comment>
<evidence type="ECO:0000313" key="6">
    <source>
        <dbReference type="EMBL" id="KAJ9592431.1"/>
    </source>
</evidence>
<protein>
    <recommendedName>
        <fullName evidence="5">SLC12A transporter C-terminal domain-containing protein</fullName>
    </recommendedName>
</protein>
<dbReference type="AlphaFoldDB" id="A0AAD8A4T3"/>
<proteinExistence type="predicted"/>
<reference evidence="6" key="1">
    <citation type="journal article" date="2023" name="IScience">
        <title>Live-bearing cockroach genome reveals convergent evolutionary mechanisms linked to viviparity in insects and beyond.</title>
        <authorList>
            <person name="Fouks B."/>
            <person name="Harrison M.C."/>
            <person name="Mikhailova A.A."/>
            <person name="Marchal E."/>
            <person name="English S."/>
            <person name="Carruthers M."/>
            <person name="Jennings E.C."/>
            <person name="Chiamaka E.L."/>
            <person name="Frigard R.A."/>
            <person name="Pippel M."/>
            <person name="Attardo G.M."/>
            <person name="Benoit J.B."/>
            <person name="Bornberg-Bauer E."/>
            <person name="Tobe S.S."/>
        </authorList>
    </citation>
    <scope>NUCLEOTIDE SEQUENCE</scope>
    <source>
        <strain evidence="6">Stay&amp;Tobe</strain>
    </source>
</reference>
<name>A0AAD8A4T3_DIPPU</name>
<sequence>EYLLLLDSRKEHVKFWRPQMLLLVRNPRSSCPLIHFVNDLKKGGLYVMGHIKVGQLSDMEVDPMLDEYGHWLTLVDALKVKAFVELTVANSVREGMQQMIRMSGLGAMKPNTIMLGYYDEEVPHDFFNENGSLQSLDALRGASTSDGRSVFSLRTSTSEKVLDSREYVGMIADVLRMRKNICLCRHFHNLDKRLISKSSCFKYIDVWPVNFFQPGDEDPFDTTSLFMLQLACIINMVPGWKNLHLRVFLCEKYRQQQENGNTDSELPARTSVHRLRQQLQMLRIAASIHQVPGWSQQVTALRDGSVMEQMSPRVRRSRTNSFGGAPLDNAVRVYLLSVNQLLRQHSEQTAASFLYLPKPPQGENEATYLQLLTEMTADLPPTVLVHGIHAVTSTTL</sequence>
<accession>A0AAD8A4T3</accession>
<keyword evidence="3" id="KW-1133">Transmembrane helix</keyword>
<evidence type="ECO:0000313" key="7">
    <source>
        <dbReference type="Proteomes" id="UP001233999"/>
    </source>
</evidence>
<evidence type="ECO:0000256" key="3">
    <source>
        <dbReference type="ARBA" id="ARBA00022989"/>
    </source>
</evidence>
<reference evidence="6" key="2">
    <citation type="submission" date="2023-05" db="EMBL/GenBank/DDBJ databases">
        <authorList>
            <person name="Fouks B."/>
        </authorList>
    </citation>
    <scope>NUCLEOTIDE SEQUENCE</scope>
    <source>
        <strain evidence="6">Stay&amp;Tobe</strain>
        <tissue evidence="6">Testes</tissue>
    </source>
</reference>
<dbReference type="Proteomes" id="UP001233999">
    <property type="component" value="Unassembled WGS sequence"/>
</dbReference>
<dbReference type="EMBL" id="JASPKZ010003835">
    <property type="protein sequence ID" value="KAJ9592431.1"/>
    <property type="molecule type" value="Genomic_DNA"/>
</dbReference>
<keyword evidence="4" id="KW-0472">Membrane</keyword>
<evidence type="ECO:0000259" key="5">
    <source>
        <dbReference type="Pfam" id="PF03522"/>
    </source>
</evidence>
<dbReference type="Pfam" id="PF03522">
    <property type="entry name" value="SLC12"/>
    <property type="match status" value="1"/>
</dbReference>
<dbReference type="GO" id="GO:0016020">
    <property type="term" value="C:membrane"/>
    <property type="evidence" value="ECO:0007669"/>
    <property type="project" value="UniProtKB-SubCell"/>
</dbReference>
<dbReference type="GO" id="GO:0015379">
    <property type="term" value="F:potassium:chloride symporter activity"/>
    <property type="evidence" value="ECO:0007669"/>
    <property type="project" value="TreeGrafter"/>
</dbReference>
<organism evidence="6 7">
    <name type="scientific">Diploptera punctata</name>
    <name type="common">Pacific beetle cockroach</name>
    <dbReference type="NCBI Taxonomy" id="6984"/>
    <lineage>
        <taxon>Eukaryota</taxon>
        <taxon>Metazoa</taxon>
        <taxon>Ecdysozoa</taxon>
        <taxon>Arthropoda</taxon>
        <taxon>Hexapoda</taxon>
        <taxon>Insecta</taxon>
        <taxon>Pterygota</taxon>
        <taxon>Neoptera</taxon>
        <taxon>Polyneoptera</taxon>
        <taxon>Dictyoptera</taxon>
        <taxon>Blattodea</taxon>
        <taxon>Blaberoidea</taxon>
        <taxon>Blaberidae</taxon>
        <taxon>Diplopterinae</taxon>
        <taxon>Diploptera</taxon>
    </lineage>
</organism>
<evidence type="ECO:0000256" key="1">
    <source>
        <dbReference type="ARBA" id="ARBA00004141"/>
    </source>
</evidence>
<dbReference type="GO" id="GO:0055064">
    <property type="term" value="P:chloride ion homeostasis"/>
    <property type="evidence" value="ECO:0007669"/>
    <property type="project" value="TreeGrafter"/>
</dbReference>
<dbReference type="InterPro" id="IPR018491">
    <property type="entry name" value="SLC12_C"/>
</dbReference>
<feature type="non-terminal residue" evidence="6">
    <location>
        <position position="396"/>
    </location>
</feature>
<dbReference type="GO" id="GO:0006884">
    <property type="term" value="P:cell volume homeostasis"/>
    <property type="evidence" value="ECO:0007669"/>
    <property type="project" value="TreeGrafter"/>
</dbReference>
<dbReference type="InterPro" id="IPR004842">
    <property type="entry name" value="SLC12A_fam"/>
</dbReference>
<evidence type="ECO:0000256" key="2">
    <source>
        <dbReference type="ARBA" id="ARBA00022692"/>
    </source>
</evidence>
<dbReference type="GO" id="GO:0055075">
    <property type="term" value="P:potassium ion homeostasis"/>
    <property type="evidence" value="ECO:0007669"/>
    <property type="project" value="TreeGrafter"/>
</dbReference>
<comment type="subcellular location">
    <subcellularLocation>
        <location evidence="1">Membrane</location>
        <topology evidence="1">Multi-pass membrane protein</topology>
    </subcellularLocation>
</comment>
<dbReference type="PANTHER" id="PTHR11827:SF72">
    <property type="entry name" value="GH08340P"/>
    <property type="match status" value="1"/>
</dbReference>
<dbReference type="PANTHER" id="PTHR11827">
    <property type="entry name" value="SOLUTE CARRIER FAMILY 12, CATION COTRANSPORTERS"/>
    <property type="match status" value="1"/>
</dbReference>
<gene>
    <name evidence="6" type="ORF">L9F63_015847</name>
</gene>
<keyword evidence="2" id="KW-0812">Transmembrane</keyword>
<feature type="domain" description="SLC12A transporter C-terminal" evidence="5">
    <location>
        <begin position="32"/>
        <end position="118"/>
    </location>
</feature>